<dbReference type="EMBL" id="BSYA01000052">
    <property type="protein sequence ID" value="GMG29024.1"/>
    <property type="molecule type" value="Genomic_DNA"/>
</dbReference>
<evidence type="ECO:0000313" key="1">
    <source>
        <dbReference type="EMBL" id="GMG29024.1"/>
    </source>
</evidence>
<name>A0AAN5BX91_ASPOZ</name>
<reference evidence="1" key="1">
    <citation type="submission" date="2023-04" db="EMBL/GenBank/DDBJ databases">
        <title>Aspergillus oryzae NBRC 4228.</title>
        <authorList>
            <person name="Ichikawa N."/>
            <person name="Sato H."/>
            <person name="Tonouchi N."/>
        </authorList>
    </citation>
    <scope>NUCLEOTIDE SEQUENCE</scope>
    <source>
        <strain evidence="1">NBRC 4228</strain>
    </source>
</reference>
<gene>
    <name evidence="1" type="ORF">Aory04_000534000</name>
</gene>
<dbReference type="AlphaFoldDB" id="A0AAN5BX91"/>
<accession>A0AAN5BX91</accession>
<comment type="caution">
    <text evidence="1">The sequence shown here is derived from an EMBL/GenBank/DDBJ whole genome shotgun (WGS) entry which is preliminary data.</text>
</comment>
<evidence type="ECO:0000313" key="2">
    <source>
        <dbReference type="Proteomes" id="UP001165205"/>
    </source>
</evidence>
<protein>
    <submittedName>
        <fullName evidence="1">Unnamed protein product</fullName>
    </submittedName>
</protein>
<proteinExistence type="predicted"/>
<organism evidence="1 2">
    <name type="scientific">Aspergillus oryzae</name>
    <name type="common">Yellow koji mold</name>
    <dbReference type="NCBI Taxonomy" id="5062"/>
    <lineage>
        <taxon>Eukaryota</taxon>
        <taxon>Fungi</taxon>
        <taxon>Dikarya</taxon>
        <taxon>Ascomycota</taxon>
        <taxon>Pezizomycotina</taxon>
        <taxon>Eurotiomycetes</taxon>
        <taxon>Eurotiomycetidae</taxon>
        <taxon>Eurotiales</taxon>
        <taxon>Aspergillaceae</taxon>
        <taxon>Aspergillus</taxon>
        <taxon>Aspergillus subgen. Circumdati</taxon>
    </lineage>
</organism>
<dbReference type="Proteomes" id="UP001165205">
    <property type="component" value="Unassembled WGS sequence"/>
</dbReference>
<sequence>MPAVRVVQAVALDDVAAAAEVEEDGAGRGCAVEGAFVGLAGGWVWGTVDVDFYGSLGVAGGDVEGFVWGWGYAGDEGVGQRAEKEGDGFEEEIVF</sequence>